<keyword evidence="2 7" id="KW-0378">Hydrolase</keyword>
<gene>
    <name evidence="7" type="ORF">BRM3_06575</name>
</gene>
<dbReference type="SUPFAM" id="SSF53474">
    <property type="entry name" value="alpha/beta-Hydrolases"/>
    <property type="match status" value="1"/>
</dbReference>
<evidence type="ECO:0000256" key="3">
    <source>
        <dbReference type="SAM" id="MobiDB-lite"/>
    </source>
</evidence>
<dbReference type="PANTHER" id="PTHR43248">
    <property type="entry name" value="2-SUCCINYL-6-HYDROXY-2,4-CYCLOHEXADIENE-1-CARBOXYLATE SYNTHASE"/>
    <property type="match status" value="1"/>
</dbReference>
<accession>A0ABY6G4E1</accession>
<evidence type="ECO:0000313" key="7">
    <source>
        <dbReference type="EMBL" id="UYG18068.1"/>
    </source>
</evidence>
<protein>
    <submittedName>
        <fullName evidence="7">Alpha/beta hydrolase</fullName>
    </submittedName>
</protein>
<feature type="signal peptide" evidence="4">
    <location>
        <begin position="1"/>
        <end position="29"/>
    </location>
</feature>
<dbReference type="InterPro" id="IPR051601">
    <property type="entry name" value="Serine_prot/Carboxylest_S33"/>
</dbReference>
<feature type="compositionally biased region" description="Low complexity" evidence="3">
    <location>
        <begin position="31"/>
        <end position="43"/>
    </location>
</feature>
<name>A0ABY6G4E1_9MICO</name>
<dbReference type="RefSeq" id="WP_263595272.1">
    <property type="nucleotide sequence ID" value="NZ_CP107020.1"/>
</dbReference>
<proteinExistence type="inferred from homology"/>
<feature type="region of interest" description="Disordered" evidence="3">
    <location>
        <begin position="31"/>
        <end position="78"/>
    </location>
</feature>
<dbReference type="Pfam" id="PF08386">
    <property type="entry name" value="Abhydrolase_4"/>
    <property type="match status" value="1"/>
</dbReference>
<keyword evidence="4" id="KW-0732">Signal</keyword>
<dbReference type="PANTHER" id="PTHR43248:SF25">
    <property type="entry name" value="AB HYDROLASE-1 DOMAIN-CONTAINING PROTEIN-RELATED"/>
    <property type="match status" value="1"/>
</dbReference>
<evidence type="ECO:0000313" key="8">
    <source>
        <dbReference type="Proteomes" id="UP001164305"/>
    </source>
</evidence>
<dbReference type="InterPro" id="IPR029058">
    <property type="entry name" value="AB_hydrolase_fold"/>
</dbReference>
<reference evidence="7" key="1">
    <citation type="submission" date="2022-10" db="EMBL/GenBank/DDBJ databases">
        <title>Whole-Genome Sequencing of Brachybacterium huguangmaarense BRM-3, Isolated from Betula schmidtii.</title>
        <authorList>
            <person name="Haam D."/>
        </authorList>
    </citation>
    <scope>NUCLEOTIDE SEQUENCE</scope>
    <source>
        <strain evidence="7">BRM-3</strain>
    </source>
</reference>
<dbReference type="InterPro" id="IPR013595">
    <property type="entry name" value="Pept_S33_TAP-like_C"/>
</dbReference>
<keyword evidence="8" id="KW-1185">Reference proteome</keyword>
<sequence>MDTRRPARLVTALAALTLALTGCSILPFGGTATSPSSDSSASDGGSGSGGDAGDGKLPEIGTSAAADLDGDPATDEKYSSYYSQQIDWQPCEDYTGARCGSITVPKAWNDPSKGDITLQMIDVPATGQKKGSLLMNPGGPGGGGVEFVGDSGTSIVSESVRENYDLIGFDPRGVGTSDPIRCLDDADTDEYLADTYDMLTPDGLSRGKEWMQRIADACEQNSGDLLGYMDTESAARDMDVMRSAVGSEKLDYLGFSYGTYLGATYADLYPSRTGKFILDGAIDPTLTGDEMVAGQAKGFEDAVHAFAQWCIDQGSDTCPLKGTVDEGVQQIRDFFAATDETPVATNDSARPLTGALARSGVLVGMYNDQNWSYVAQGLQGAMNGNGSLLLYLADLSSERGDDGHYTGNGTYSITAVNCLDHPAVEDETWMQEQAESLAETSPTFGGSMGFTGMACGLWPEGPVRKPAEIHAKGSDLIVVIGTTGDPATPYPWAQALAKQLDNSTLITWEGEGHTAYGRSGGCVEDAVDQYILDGTAPEKDLVCS</sequence>
<feature type="domain" description="Peptidase S33 tripeptidyl aminopeptidase-like C-terminal" evidence="6">
    <location>
        <begin position="442"/>
        <end position="543"/>
    </location>
</feature>
<dbReference type="Gene3D" id="3.40.50.1820">
    <property type="entry name" value="alpha/beta hydrolase"/>
    <property type="match status" value="1"/>
</dbReference>
<feature type="chain" id="PRO_5045779415" evidence="4">
    <location>
        <begin position="30"/>
        <end position="544"/>
    </location>
</feature>
<dbReference type="InterPro" id="IPR000073">
    <property type="entry name" value="AB_hydrolase_1"/>
</dbReference>
<evidence type="ECO:0000256" key="2">
    <source>
        <dbReference type="ARBA" id="ARBA00022801"/>
    </source>
</evidence>
<comment type="similarity">
    <text evidence="1">Belongs to the peptidase S33 family.</text>
</comment>
<dbReference type="PROSITE" id="PS51257">
    <property type="entry name" value="PROKAR_LIPOPROTEIN"/>
    <property type="match status" value="1"/>
</dbReference>
<evidence type="ECO:0000256" key="1">
    <source>
        <dbReference type="ARBA" id="ARBA00010088"/>
    </source>
</evidence>
<feature type="domain" description="AB hydrolase-1" evidence="5">
    <location>
        <begin position="133"/>
        <end position="311"/>
    </location>
</feature>
<dbReference type="EMBL" id="CP107020">
    <property type="protein sequence ID" value="UYG18068.1"/>
    <property type="molecule type" value="Genomic_DNA"/>
</dbReference>
<evidence type="ECO:0000256" key="4">
    <source>
        <dbReference type="SAM" id="SignalP"/>
    </source>
</evidence>
<organism evidence="7 8">
    <name type="scientific">Brachybacterium huguangmaarense</name>
    <dbReference type="NCBI Taxonomy" id="1652028"/>
    <lineage>
        <taxon>Bacteria</taxon>
        <taxon>Bacillati</taxon>
        <taxon>Actinomycetota</taxon>
        <taxon>Actinomycetes</taxon>
        <taxon>Micrococcales</taxon>
        <taxon>Dermabacteraceae</taxon>
        <taxon>Brachybacterium</taxon>
    </lineage>
</organism>
<dbReference type="Pfam" id="PF00561">
    <property type="entry name" value="Abhydrolase_1"/>
    <property type="match status" value="1"/>
</dbReference>
<dbReference type="GO" id="GO:0016787">
    <property type="term" value="F:hydrolase activity"/>
    <property type="evidence" value="ECO:0007669"/>
    <property type="project" value="UniProtKB-KW"/>
</dbReference>
<evidence type="ECO:0000259" key="6">
    <source>
        <dbReference type="Pfam" id="PF08386"/>
    </source>
</evidence>
<evidence type="ECO:0000259" key="5">
    <source>
        <dbReference type="Pfam" id="PF00561"/>
    </source>
</evidence>
<dbReference type="Proteomes" id="UP001164305">
    <property type="component" value="Chromosome"/>
</dbReference>